<name>A0A238YCZ2_9PSEU</name>
<evidence type="ECO:0000256" key="4">
    <source>
        <dbReference type="ARBA" id="ARBA00022989"/>
    </source>
</evidence>
<sequence>MNGTELGWLEVGTSVLLVAVAVLVAAHQRLGLSKDVLLAAVRAFVQLVAVGMVLVVIFEHGGALGALGWVVLMVVIAGQVAGRRGKGVPRAKIIATVSVASGAGVALAVLLLLDVFPGRPSVIVPIGGMIVANSMQAVGLVLLRLAEHVDDSRAEIEARLSLGMDSAEAFGPHRRSAARAALLPAIDATKVVGLISLPGAMTGLILAGVDPLTAIRYQIVVMYMILGAAALAAAVAVHLGQRRLFDQAQRLRV</sequence>
<feature type="transmembrane region" description="Helical" evidence="6">
    <location>
        <begin position="6"/>
        <end position="24"/>
    </location>
</feature>
<evidence type="ECO:0000256" key="2">
    <source>
        <dbReference type="ARBA" id="ARBA00005268"/>
    </source>
</evidence>
<protein>
    <submittedName>
        <fullName evidence="7">Putative ABC transport system permease protein</fullName>
    </submittedName>
</protein>
<keyword evidence="8" id="KW-1185">Reference proteome</keyword>
<dbReference type="PANTHER" id="PTHR30028:SF0">
    <property type="entry name" value="PROTEIN ALUMINUM SENSITIVE 3"/>
    <property type="match status" value="1"/>
</dbReference>
<reference evidence="8" key="1">
    <citation type="submission" date="2017-06" db="EMBL/GenBank/DDBJ databases">
        <authorList>
            <person name="Varghese N."/>
            <person name="Submissions S."/>
        </authorList>
    </citation>
    <scope>NUCLEOTIDE SEQUENCE [LARGE SCALE GENOMIC DNA]</scope>
    <source>
        <strain evidence="8">DSM 45207</strain>
    </source>
</reference>
<dbReference type="AlphaFoldDB" id="A0A238YCZ2"/>
<keyword evidence="5 6" id="KW-0472">Membrane</keyword>
<comment type="similarity">
    <text evidence="2">Belongs to the UPF0014 family.</text>
</comment>
<dbReference type="Pfam" id="PF03649">
    <property type="entry name" value="UPF0014"/>
    <property type="match status" value="1"/>
</dbReference>
<feature type="transmembrane region" description="Helical" evidence="6">
    <location>
        <begin position="122"/>
        <end position="143"/>
    </location>
</feature>
<evidence type="ECO:0000256" key="6">
    <source>
        <dbReference type="SAM" id="Phobius"/>
    </source>
</evidence>
<feature type="transmembrane region" description="Helical" evidence="6">
    <location>
        <begin position="36"/>
        <end position="57"/>
    </location>
</feature>
<gene>
    <name evidence="7" type="ORF">SAMN06265360_114154</name>
</gene>
<feature type="transmembrane region" description="Helical" evidence="6">
    <location>
        <begin position="191"/>
        <end position="209"/>
    </location>
</feature>
<proteinExistence type="inferred from homology"/>
<evidence type="ECO:0000256" key="5">
    <source>
        <dbReference type="ARBA" id="ARBA00023136"/>
    </source>
</evidence>
<dbReference type="GO" id="GO:0005886">
    <property type="term" value="C:plasma membrane"/>
    <property type="evidence" value="ECO:0007669"/>
    <property type="project" value="TreeGrafter"/>
</dbReference>
<dbReference type="Proteomes" id="UP000198348">
    <property type="component" value="Unassembled WGS sequence"/>
</dbReference>
<dbReference type="EMBL" id="FZNW01000014">
    <property type="protein sequence ID" value="SNR68940.1"/>
    <property type="molecule type" value="Genomic_DNA"/>
</dbReference>
<evidence type="ECO:0000256" key="1">
    <source>
        <dbReference type="ARBA" id="ARBA00004141"/>
    </source>
</evidence>
<keyword evidence="3 6" id="KW-0812">Transmembrane</keyword>
<evidence type="ECO:0000313" key="8">
    <source>
        <dbReference type="Proteomes" id="UP000198348"/>
    </source>
</evidence>
<feature type="transmembrane region" description="Helical" evidence="6">
    <location>
        <begin position="63"/>
        <end position="81"/>
    </location>
</feature>
<dbReference type="PANTHER" id="PTHR30028">
    <property type="entry name" value="UPF0014 INNER MEMBRANE PROTEIN YBBM-RELATED"/>
    <property type="match status" value="1"/>
</dbReference>
<evidence type="ECO:0000256" key="3">
    <source>
        <dbReference type="ARBA" id="ARBA00022692"/>
    </source>
</evidence>
<dbReference type="OrthoDB" id="3212530at2"/>
<accession>A0A238YCZ2</accession>
<comment type="subcellular location">
    <subcellularLocation>
        <location evidence="1">Membrane</location>
        <topology evidence="1">Multi-pass membrane protein</topology>
    </subcellularLocation>
</comment>
<dbReference type="InterPro" id="IPR005226">
    <property type="entry name" value="UPF0014_fam"/>
</dbReference>
<dbReference type="RefSeq" id="WP_089302229.1">
    <property type="nucleotide sequence ID" value="NZ_FZNW01000014.1"/>
</dbReference>
<organism evidence="7 8">
    <name type="scientific">Haloechinothrix alba</name>
    <dbReference type="NCBI Taxonomy" id="664784"/>
    <lineage>
        <taxon>Bacteria</taxon>
        <taxon>Bacillati</taxon>
        <taxon>Actinomycetota</taxon>
        <taxon>Actinomycetes</taxon>
        <taxon>Pseudonocardiales</taxon>
        <taxon>Pseudonocardiaceae</taxon>
        <taxon>Haloechinothrix</taxon>
    </lineage>
</organism>
<keyword evidence="4 6" id="KW-1133">Transmembrane helix</keyword>
<feature type="transmembrane region" description="Helical" evidence="6">
    <location>
        <begin position="215"/>
        <end position="240"/>
    </location>
</feature>
<feature type="transmembrane region" description="Helical" evidence="6">
    <location>
        <begin position="93"/>
        <end position="116"/>
    </location>
</feature>
<evidence type="ECO:0000313" key="7">
    <source>
        <dbReference type="EMBL" id="SNR68940.1"/>
    </source>
</evidence>